<sequence length="520" mass="55423">MAGWIDNADGSPTGSAVATTIAQTRAGLAFEISGVIGATRTITVGRSQTYCCTLVDGTGKLDLLFLGRATVHGLRTDIRCAVSGRAAMRAGRLVAWDPRFRLDPAPPGERPDLARAEEEHGSGTPPPVQAALRAARRAIATQPAGESGGAGGRLRIYLGAAPGVGKTYAMLDEGQVRRGHGGDVVIAVVESHGRPAIQAQAAGLETVPRKSVEYRGSRFEELDLEAVLTRRPGVALVDELAHSNVPGSGRNEKRWQDVLELLAAGIDVITTVNVQHIQGLTDAVEELTGLQIREHVPDSVLRSADEIELVDSSPEQLRRRMSHGDIYAPDVARRALDGFFQTDTLTALRDLALRFLAEEGEDGEDGEGEAPRRSGQAGLPVGWEAIERVLVGVAPTPGTDVVLRRVARIANRCKADLHVAYVIPTGAGARHTQIERLRDLAHDLGAQWSDLYGDDPATALLDFAASQRITQIVVLPSRRTLWREILSGGSTVARLSRLADRAGIDVHILATTASPADAGR</sequence>
<dbReference type="InterPro" id="IPR014729">
    <property type="entry name" value="Rossmann-like_a/b/a_fold"/>
</dbReference>
<dbReference type="Gene3D" id="3.40.50.300">
    <property type="entry name" value="P-loop containing nucleotide triphosphate hydrolases"/>
    <property type="match status" value="1"/>
</dbReference>
<evidence type="ECO:0000259" key="5">
    <source>
        <dbReference type="Pfam" id="PF02702"/>
    </source>
</evidence>
<dbReference type="GO" id="GO:0005737">
    <property type="term" value="C:cytoplasm"/>
    <property type="evidence" value="ECO:0007669"/>
    <property type="project" value="UniProtKB-ARBA"/>
</dbReference>
<dbReference type="AlphaFoldDB" id="A0A927MUK2"/>
<dbReference type="EMBL" id="JADBEM010000001">
    <property type="protein sequence ID" value="MBE1606479.1"/>
    <property type="molecule type" value="Genomic_DNA"/>
</dbReference>
<organism evidence="6 7">
    <name type="scientific">Actinopolymorpha pittospori</name>
    <dbReference type="NCBI Taxonomy" id="648752"/>
    <lineage>
        <taxon>Bacteria</taxon>
        <taxon>Bacillati</taxon>
        <taxon>Actinomycetota</taxon>
        <taxon>Actinomycetes</taxon>
        <taxon>Propionibacteriales</taxon>
        <taxon>Actinopolymorphaceae</taxon>
        <taxon>Actinopolymorpha</taxon>
    </lineage>
</organism>
<feature type="compositionally biased region" description="Basic and acidic residues" evidence="4">
    <location>
        <begin position="109"/>
        <end position="121"/>
    </location>
</feature>
<comment type="caution">
    <text evidence="6">The sequence shown here is derived from an EMBL/GenBank/DDBJ whole genome shotgun (WGS) entry which is preliminary data.</text>
</comment>
<keyword evidence="2 6" id="KW-0418">Kinase</keyword>
<dbReference type="Pfam" id="PF02702">
    <property type="entry name" value="KdpD"/>
    <property type="match status" value="1"/>
</dbReference>
<dbReference type="PANTHER" id="PTHR45569">
    <property type="entry name" value="SENSOR PROTEIN KDPD"/>
    <property type="match status" value="1"/>
</dbReference>
<dbReference type="GO" id="GO:0000155">
    <property type="term" value="F:phosphorelay sensor kinase activity"/>
    <property type="evidence" value="ECO:0007669"/>
    <property type="project" value="InterPro"/>
</dbReference>
<dbReference type="FunFam" id="3.40.50.300:FF:000483">
    <property type="entry name" value="Sensor histidine kinase KdpD"/>
    <property type="match status" value="1"/>
</dbReference>
<reference evidence="6" key="1">
    <citation type="submission" date="2020-10" db="EMBL/GenBank/DDBJ databases">
        <title>Sequencing the genomes of 1000 actinobacteria strains.</title>
        <authorList>
            <person name="Klenk H.-P."/>
        </authorList>
    </citation>
    <scope>NUCLEOTIDE SEQUENCE</scope>
    <source>
        <strain evidence="6">DSM 45354</strain>
    </source>
</reference>
<evidence type="ECO:0000256" key="4">
    <source>
        <dbReference type="SAM" id="MobiDB-lite"/>
    </source>
</evidence>
<keyword evidence="7" id="KW-1185">Reference proteome</keyword>
<dbReference type="InterPro" id="IPR052023">
    <property type="entry name" value="Histidine_kinase_KdpD"/>
</dbReference>
<evidence type="ECO:0000313" key="7">
    <source>
        <dbReference type="Proteomes" id="UP000638648"/>
    </source>
</evidence>
<dbReference type="PANTHER" id="PTHR45569:SF1">
    <property type="entry name" value="SENSOR PROTEIN KDPD"/>
    <property type="match status" value="1"/>
</dbReference>
<dbReference type="RefSeq" id="WP_192750598.1">
    <property type="nucleotide sequence ID" value="NZ_BAABJL010000147.1"/>
</dbReference>
<name>A0A927MUK2_9ACTN</name>
<keyword evidence="1 6" id="KW-0808">Transferase</keyword>
<dbReference type="Proteomes" id="UP000638648">
    <property type="component" value="Unassembled WGS sequence"/>
</dbReference>
<dbReference type="InterPro" id="IPR027417">
    <property type="entry name" value="P-loop_NTPase"/>
</dbReference>
<dbReference type="SUPFAM" id="SSF52402">
    <property type="entry name" value="Adenine nucleotide alpha hydrolases-like"/>
    <property type="match status" value="1"/>
</dbReference>
<dbReference type="EC" id="2.7.13.3" evidence="6"/>
<dbReference type="GO" id="GO:0005886">
    <property type="term" value="C:plasma membrane"/>
    <property type="evidence" value="ECO:0007669"/>
    <property type="project" value="TreeGrafter"/>
</dbReference>
<dbReference type="InterPro" id="IPR003852">
    <property type="entry name" value="Sig_transdc_His_kinase_KdpD_N"/>
</dbReference>
<feature type="region of interest" description="Disordered" evidence="4">
    <location>
        <begin position="101"/>
        <end position="127"/>
    </location>
</feature>
<keyword evidence="3" id="KW-0902">Two-component regulatory system</keyword>
<gene>
    <name evidence="6" type="ORF">HEB94_003327</name>
</gene>
<proteinExistence type="predicted"/>
<feature type="domain" description="Signal transduction histidine kinase osmosensitive K+ channel sensor N-terminal" evidence="5">
    <location>
        <begin position="152"/>
        <end position="358"/>
    </location>
</feature>
<accession>A0A927MUK2</accession>
<evidence type="ECO:0000313" key="6">
    <source>
        <dbReference type="EMBL" id="MBE1606479.1"/>
    </source>
</evidence>
<protein>
    <submittedName>
        <fullName evidence="6">Two-component system sensor histidine kinase KdpD</fullName>
        <ecNumber evidence="6">2.7.13.3</ecNumber>
    </submittedName>
</protein>
<evidence type="ECO:0000256" key="3">
    <source>
        <dbReference type="ARBA" id="ARBA00023012"/>
    </source>
</evidence>
<dbReference type="Gene3D" id="3.40.50.620">
    <property type="entry name" value="HUPs"/>
    <property type="match status" value="1"/>
</dbReference>
<evidence type="ECO:0000256" key="2">
    <source>
        <dbReference type="ARBA" id="ARBA00022777"/>
    </source>
</evidence>
<evidence type="ECO:0000256" key="1">
    <source>
        <dbReference type="ARBA" id="ARBA00022679"/>
    </source>
</evidence>